<organism evidence="13 14">
    <name type="scientific">Erpetoichthys calabaricus</name>
    <name type="common">Rope fish</name>
    <name type="synonym">Calamoichthys calabaricus</name>
    <dbReference type="NCBI Taxonomy" id="27687"/>
    <lineage>
        <taxon>Eukaryota</taxon>
        <taxon>Metazoa</taxon>
        <taxon>Chordata</taxon>
        <taxon>Craniata</taxon>
        <taxon>Vertebrata</taxon>
        <taxon>Euteleostomi</taxon>
        <taxon>Actinopterygii</taxon>
        <taxon>Polypteriformes</taxon>
        <taxon>Polypteridae</taxon>
        <taxon>Erpetoichthys</taxon>
    </lineage>
</organism>
<proteinExistence type="inferred from homology"/>
<dbReference type="InterPro" id="IPR011333">
    <property type="entry name" value="SKP1/BTB/POZ_sf"/>
</dbReference>
<dbReference type="GO" id="GO:0005737">
    <property type="term" value="C:cytoplasm"/>
    <property type="evidence" value="ECO:0007669"/>
    <property type="project" value="UniProtKB-SubCell"/>
</dbReference>
<keyword evidence="7" id="KW-0677">Repeat</keyword>
<evidence type="ECO:0000259" key="12">
    <source>
        <dbReference type="PROSITE" id="PS50097"/>
    </source>
</evidence>
<dbReference type="Pfam" id="PF00651">
    <property type="entry name" value="BTB"/>
    <property type="match status" value="1"/>
</dbReference>
<comment type="function">
    <text evidence="10">Substrate-specific adapter of a BCR (BTB-CUL3-RBX1) E3 ubiquitin ligase complex that regulates the response to oxidative stress by targeting nfe2l2/nrf2 for ubiquitination. Keap1 acts as a key sensor of oxidative and electrophilic stress: in normal conditions, the BCR(KEAP1) complex mediates ubiquitination and degradation of nfe2l2/nrf2, a transcription factor regulating expression of many cytoprotective genes. In response to oxidative stress, different electrophile metabolites trigger non-enzymatic covalent modifications of highly reactive cysteine residues in KEAP1, leading to inactivate the ubiquitin ligase activity of the BCR(KEAP1) complex, promoting nfe2l2/nrf2 nuclear accumulation and expression of phase II detoxifying enzymes.</text>
</comment>
<gene>
    <name evidence="13" type="primary">keap1a</name>
</gene>
<reference evidence="13" key="3">
    <citation type="submission" date="2025-09" db="UniProtKB">
        <authorList>
            <consortium name="Ensembl"/>
        </authorList>
    </citation>
    <scope>IDENTIFICATION</scope>
</reference>
<dbReference type="AlphaFoldDB" id="A0A8C4XH77"/>
<dbReference type="Gene3D" id="2.120.10.80">
    <property type="entry name" value="Kelch-type beta propeller"/>
    <property type="match status" value="1"/>
</dbReference>
<keyword evidence="8" id="KW-0833">Ubl conjugation pathway</keyword>
<evidence type="ECO:0000256" key="10">
    <source>
        <dbReference type="ARBA" id="ARBA00056937"/>
    </source>
</evidence>
<name>A0A8C4XH77_ERPCA</name>
<dbReference type="RefSeq" id="XP_051791246.1">
    <property type="nucleotide sequence ID" value="XM_051935286.1"/>
</dbReference>
<dbReference type="Ensembl" id="ENSECRT00000031274.1">
    <property type="protein sequence ID" value="ENSECRP00000030630.1"/>
    <property type="gene ID" value="ENSECRG00000020780.1"/>
</dbReference>
<feature type="region of interest" description="Disordered" evidence="11">
    <location>
        <begin position="585"/>
        <end position="604"/>
    </location>
</feature>
<evidence type="ECO:0000256" key="1">
    <source>
        <dbReference type="ARBA" id="ARBA00004123"/>
    </source>
</evidence>
<evidence type="ECO:0000313" key="13">
    <source>
        <dbReference type="Ensembl" id="ENSECRP00000030630.1"/>
    </source>
</evidence>
<dbReference type="GeneID" id="114662735"/>
<comment type="pathway">
    <text evidence="3">Protein modification; protein ubiquitination.</text>
</comment>
<dbReference type="RefSeq" id="XP_051791248.1">
    <property type="nucleotide sequence ID" value="XM_051935288.1"/>
</dbReference>
<dbReference type="RefSeq" id="XP_051791247.1">
    <property type="nucleotide sequence ID" value="XM_051935287.1"/>
</dbReference>
<evidence type="ECO:0000256" key="8">
    <source>
        <dbReference type="ARBA" id="ARBA00022786"/>
    </source>
</evidence>
<evidence type="ECO:0000256" key="4">
    <source>
        <dbReference type="ARBA" id="ARBA00005288"/>
    </source>
</evidence>
<keyword evidence="6" id="KW-0963">Cytoplasm</keyword>
<dbReference type="GO" id="GO:0030536">
    <property type="term" value="P:larval feeding behavior"/>
    <property type="evidence" value="ECO:0007669"/>
    <property type="project" value="UniProtKB-ARBA"/>
</dbReference>
<dbReference type="InterPro" id="IPR011705">
    <property type="entry name" value="BACK"/>
</dbReference>
<dbReference type="Proteomes" id="UP000694620">
    <property type="component" value="Chromosome 12"/>
</dbReference>
<dbReference type="FunFam" id="2.120.10.80:FF:000024">
    <property type="entry name" value="Kelch-like ECH-associated protein 1"/>
    <property type="match status" value="1"/>
</dbReference>
<dbReference type="SMART" id="SM00875">
    <property type="entry name" value="BACK"/>
    <property type="match status" value="1"/>
</dbReference>
<dbReference type="OrthoDB" id="45365at2759"/>
<protein>
    <submittedName>
        <fullName evidence="13">Kelch-like ECH-associated protein 1a</fullName>
    </submittedName>
</protein>
<comment type="similarity">
    <text evidence="4">Belongs to the KEAP1 family.</text>
</comment>
<dbReference type="FunFam" id="3.30.710.10:FF:000001">
    <property type="entry name" value="Kelch-like family member 20"/>
    <property type="match status" value="1"/>
</dbReference>
<dbReference type="FunFam" id="1.25.40.420:FF:000001">
    <property type="entry name" value="Kelch-like family member 12"/>
    <property type="match status" value="1"/>
</dbReference>
<dbReference type="SUPFAM" id="SSF54695">
    <property type="entry name" value="POZ domain"/>
    <property type="match status" value="1"/>
</dbReference>
<keyword evidence="5" id="KW-0880">Kelch repeat</keyword>
<keyword evidence="14" id="KW-1185">Reference proteome</keyword>
<dbReference type="PIRSF" id="PIRSF037037">
    <property type="entry name" value="Kelch-like_protein_gigaxonin"/>
    <property type="match status" value="1"/>
</dbReference>
<dbReference type="PANTHER" id="PTHR24412:SF174">
    <property type="entry name" value="KELCH-LIKE ECH-ASSOCIATED PROTEIN 1A"/>
    <property type="match status" value="1"/>
</dbReference>
<dbReference type="SUPFAM" id="SSF117281">
    <property type="entry name" value="Kelch motif"/>
    <property type="match status" value="1"/>
</dbReference>
<evidence type="ECO:0000256" key="9">
    <source>
        <dbReference type="ARBA" id="ARBA00023242"/>
    </source>
</evidence>
<dbReference type="InterPro" id="IPR006652">
    <property type="entry name" value="Kelch_1"/>
</dbReference>
<dbReference type="GO" id="GO:0071379">
    <property type="term" value="P:cellular response to prostaglandin stimulus"/>
    <property type="evidence" value="ECO:0007669"/>
    <property type="project" value="UniProtKB-ARBA"/>
</dbReference>
<dbReference type="SMART" id="SM00225">
    <property type="entry name" value="BTB"/>
    <property type="match status" value="1"/>
</dbReference>
<evidence type="ECO:0000256" key="7">
    <source>
        <dbReference type="ARBA" id="ARBA00022737"/>
    </source>
</evidence>
<dbReference type="Gene3D" id="1.25.40.420">
    <property type="match status" value="1"/>
</dbReference>
<dbReference type="SMART" id="SM00612">
    <property type="entry name" value="Kelch"/>
    <property type="match status" value="6"/>
</dbReference>
<reference evidence="13" key="1">
    <citation type="submission" date="2021-06" db="EMBL/GenBank/DDBJ databases">
        <authorList>
            <consortium name="Wellcome Sanger Institute Data Sharing"/>
        </authorList>
    </citation>
    <scope>NUCLEOTIDE SEQUENCE [LARGE SCALE GENOMIC DNA]</scope>
</reference>
<evidence type="ECO:0000256" key="3">
    <source>
        <dbReference type="ARBA" id="ARBA00004906"/>
    </source>
</evidence>
<reference evidence="13" key="2">
    <citation type="submission" date="2025-08" db="UniProtKB">
        <authorList>
            <consortium name="Ensembl"/>
        </authorList>
    </citation>
    <scope>IDENTIFICATION</scope>
</reference>
<dbReference type="GO" id="GO:0006511">
    <property type="term" value="P:ubiquitin-dependent protein catabolic process"/>
    <property type="evidence" value="ECO:0007669"/>
    <property type="project" value="UniProtKB-ARBA"/>
</dbReference>
<dbReference type="InterPro" id="IPR017096">
    <property type="entry name" value="BTB-kelch_protein"/>
</dbReference>
<accession>A0A8C4XH77</accession>
<dbReference type="Pfam" id="PF07707">
    <property type="entry name" value="BACK"/>
    <property type="match status" value="1"/>
</dbReference>
<dbReference type="InterPro" id="IPR000210">
    <property type="entry name" value="BTB/POZ_dom"/>
</dbReference>
<evidence type="ECO:0000313" key="14">
    <source>
        <dbReference type="Proteomes" id="UP000694620"/>
    </source>
</evidence>
<dbReference type="PANTHER" id="PTHR24412">
    <property type="entry name" value="KELCH PROTEIN"/>
    <property type="match status" value="1"/>
</dbReference>
<sequence length="604" mass="68334">MICQRRRRQVCGPEVSPIAVPSMKGHGYLDYRIENHPTKVLECMDEFRRQNQLCDLILHVTYKDQVTDFQVHKMVLASCSPYFRAMFTSDFKECQASEVTIKDMCPKVMQRLIDFAYTSRVTVGESCVLHLLFAAMRFQMDDVSKVCCDFLSKNLEPANVIGITNFAESIGCTELHLMCQEYINAHFTEVTKEEEFFRLSHCQLLELVSQDRLKVLCESEVYKACLEWVRWDPENRAQYFHALLNAVHIHSLPPKFLKTQLLECPILSRANSCRDYLSKIFHEMALRKPCPPPRPRGNQLIYVAGGYMQFSLSSMQAFSPKTESWIKLADMSSPRSGLGGCVLFGLFYAMGGRNNSQLENTDSNTMECYNPMTNQWMQRAPMSVPRNRVGVGVIDGSIYAVGGSQGMVHHCSVERYDPEMNQWTMVAPMSVARIGAGVTAYDGHLYVVGGFDGENRWNSVERYHPDTDKWETITPMRSIRSGAGLVHLDSYIYAIGGYNGMEQLNSVERYSVCSNSWTPVAPMKHRRSALGVTVYQGKIYAFGGFNQSGFLSTVERYSPEKDEWTDVTSMLSPCSGMGVAVTMEPCPGSLEQEARDDEEDGNYG</sequence>
<evidence type="ECO:0000256" key="11">
    <source>
        <dbReference type="SAM" id="MobiDB-lite"/>
    </source>
</evidence>
<dbReference type="GeneTree" id="ENSGT00940000165458"/>
<keyword evidence="9" id="KW-0539">Nucleus</keyword>
<dbReference type="Gene3D" id="3.30.710.10">
    <property type="entry name" value="Potassium Channel Kv1.1, Chain A"/>
    <property type="match status" value="1"/>
</dbReference>
<evidence type="ECO:0000256" key="5">
    <source>
        <dbReference type="ARBA" id="ARBA00022441"/>
    </source>
</evidence>
<feature type="domain" description="BTB" evidence="12">
    <location>
        <begin position="54"/>
        <end position="125"/>
    </location>
</feature>
<comment type="subcellular location">
    <subcellularLocation>
        <location evidence="2">Cytoplasm</location>
    </subcellularLocation>
    <subcellularLocation>
        <location evidence="1">Nucleus</location>
    </subcellularLocation>
</comment>
<dbReference type="PROSITE" id="PS50097">
    <property type="entry name" value="BTB"/>
    <property type="match status" value="1"/>
</dbReference>
<feature type="compositionally biased region" description="Acidic residues" evidence="11">
    <location>
        <begin position="594"/>
        <end position="604"/>
    </location>
</feature>
<dbReference type="GO" id="GO:0005634">
    <property type="term" value="C:nucleus"/>
    <property type="evidence" value="ECO:0007669"/>
    <property type="project" value="UniProtKB-SubCell"/>
</dbReference>
<dbReference type="GO" id="GO:0016567">
    <property type="term" value="P:protein ubiquitination"/>
    <property type="evidence" value="ECO:0007669"/>
    <property type="project" value="UniProtKB-ARBA"/>
</dbReference>
<dbReference type="Pfam" id="PF01344">
    <property type="entry name" value="Kelch_1"/>
    <property type="match status" value="6"/>
</dbReference>
<evidence type="ECO:0000256" key="2">
    <source>
        <dbReference type="ARBA" id="ARBA00004496"/>
    </source>
</evidence>
<dbReference type="InterPro" id="IPR015915">
    <property type="entry name" value="Kelch-typ_b-propeller"/>
</dbReference>
<evidence type="ECO:0000256" key="6">
    <source>
        <dbReference type="ARBA" id="ARBA00022490"/>
    </source>
</evidence>